<dbReference type="Pfam" id="PF19723">
    <property type="entry name" value="DUF6216"/>
    <property type="match status" value="1"/>
</dbReference>
<gene>
    <name evidence="2" type="ORF">C7R54_03545</name>
</gene>
<keyword evidence="3" id="KW-1185">Reference proteome</keyword>
<dbReference type="AlphaFoldDB" id="A0A4Q1HPG5"/>
<accession>A0A4Q1HPG5</accession>
<organism evidence="2 3">
    <name type="scientific">Achromobacter aloeverae</name>
    <dbReference type="NCBI Taxonomy" id="1750518"/>
    <lineage>
        <taxon>Bacteria</taxon>
        <taxon>Pseudomonadati</taxon>
        <taxon>Pseudomonadota</taxon>
        <taxon>Betaproteobacteria</taxon>
        <taxon>Burkholderiales</taxon>
        <taxon>Alcaligenaceae</taxon>
        <taxon>Achromobacter</taxon>
    </lineage>
</organism>
<evidence type="ECO:0000313" key="2">
    <source>
        <dbReference type="EMBL" id="RXN92829.1"/>
    </source>
</evidence>
<dbReference type="InterPro" id="IPR046188">
    <property type="entry name" value="DUF6216"/>
</dbReference>
<feature type="transmembrane region" description="Helical" evidence="1">
    <location>
        <begin position="12"/>
        <end position="31"/>
    </location>
</feature>
<dbReference type="EMBL" id="PYAL01000001">
    <property type="protein sequence ID" value="RXN92829.1"/>
    <property type="molecule type" value="Genomic_DNA"/>
</dbReference>
<comment type="caution">
    <text evidence="2">The sequence shown here is derived from an EMBL/GenBank/DDBJ whole genome shotgun (WGS) entry which is preliminary data.</text>
</comment>
<keyword evidence="1" id="KW-1133">Transmembrane helix</keyword>
<proteinExistence type="predicted"/>
<protein>
    <submittedName>
        <fullName evidence="2">Uncharacterized protein</fullName>
    </submittedName>
</protein>
<feature type="transmembrane region" description="Helical" evidence="1">
    <location>
        <begin position="130"/>
        <end position="152"/>
    </location>
</feature>
<dbReference type="Proteomes" id="UP000290849">
    <property type="component" value="Unassembled WGS sequence"/>
</dbReference>
<keyword evidence="1" id="KW-0472">Membrane</keyword>
<reference evidence="2 3" key="1">
    <citation type="journal article" date="2017" name="Int. J. Syst. Evol. Microbiol.">
        <title>Achromobacter aloeverae sp. nov., isolated from the root of Aloe vera (L.) Burm.f.</title>
        <authorList>
            <person name="Kuncharoen N."/>
            <person name="Muramatsu Y."/>
            <person name="Shibata C."/>
            <person name="Kamakura Y."/>
            <person name="Nakagawa Y."/>
            <person name="Tanasupawat S."/>
        </authorList>
    </citation>
    <scope>NUCLEOTIDE SEQUENCE [LARGE SCALE GENOMIC DNA]</scope>
    <source>
        <strain evidence="2 3">AVA-1</strain>
    </source>
</reference>
<keyword evidence="1" id="KW-0812">Transmembrane</keyword>
<dbReference type="OrthoDB" id="8690396at2"/>
<evidence type="ECO:0000313" key="3">
    <source>
        <dbReference type="Proteomes" id="UP000290849"/>
    </source>
</evidence>
<name>A0A4Q1HPG5_9BURK</name>
<dbReference type="RefSeq" id="WP_129148790.1">
    <property type="nucleotide sequence ID" value="NZ_JBHSDO010000006.1"/>
</dbReference>
<evidence type="ECO:0000256" key="1">
    <source>
        <dbReference type="SAM" id="Phobius"/>
    </source>
</evidence>
<sequence length="278" mass="30990">MEFSSTLIQTPLFPSLLASCVVFLGWLLLIWRAGTVHALLDRIWRLLYGNADAEDSVVIANLQESRDVERFNYAHRLKLETLTSIHKLEKWRKKHDVGMSRIRRVRMWINTNIDEIVSLPPKRYVAATMLLGLAGAILAFCVGMIAASPYALLQMRTSGVWFKTDAVVAKGAFGGWAFDAEKCASDRSGIEDLTGFKTKEVAFICDALRTGDLKASVIDNVRSQKWFGLSVSLVIAYWAFRALLAANSAASARLLRRQLYPGFADNDKKQTNAQSTLG</sequence>
<feature type="transmembrane region" description="Helical" evidence="1">
    <location>
        <begin position="226"/>
        <end position="246"/>
    </location>
</feature>